<dbReference type="SUPFAM" id="SSF50985">
    <property type="entry name" value="RCC1/BLIP-II"/>
    <property type="match status" value="2"/>
</dbReference>
<dbReference type="Pfam" id="PF00415">
    <property type="entry name" value="RCC1"/>
    <property type="match status" value="3"/>
</dbReference>
<dbReference type="PANTHER" id="PTHR22870:SF408">
    <property type="entry name" value="OS09G0560450 PROTEIN"/>
    <property type="match status" value="1"/>
</dbReference>
<dbReference type="Proteomes" id="UP001432027">
    <property type="component" value="Unassembled WGS sequence"/>
</dbReference>
<evidence type="ECO:0000313" key="5">
    <source>
        <dbReference type="Proteomes" id="UP001432027"/>
    </source>
</evidence>
<dbReference type="PRINTS" id="PR00633">
    <property type="entry name" value="RCCNDNSATION"/>
</dbReference>
<sequence length="1338" mass="146084">RDGKDSPRLILCGLQHDDVIMLGYKAQCELDVDDLVIDYAYLSDDNFLLIALLTSKGNVQIMYEVGSDRPRKRLIGIPSIWGLPIDPVALCIGPEAAFLALALSDGDILVVPMKLLLDVAWGTNLFVESSSVLVPVCSSANLVLRTPTSIISFVSRTCPTPILVYSNKAGQVLIVDLLTRKLTIEVQAPESVHKIDVFHSTYGVDLLVTSFTGAQWVVPLENGERGLRETLGVLIPSDLRALEPATAIVSRCGDFVTRLNTETNDVDLFSSTRALLNQRAGFEEETSYGKLMVPSGTMAVSISGKALFCLTTNNRVSYKLRFGLAINALNGNDPSWEGVSTEAMTEWPSLGMIPLRDRSGAMPHTLIINERGIVRITPDEGSDTVAWLAESILYTDFPSPSTLKEVGEYLSPGSSHVFINRVLNLLLDRFSKAKLSYVSGQLTKIVTIAKNQDMSFDDLVSLMETFKLDHLLLPQMMARVESNSRDGCRKRVVTLVVRSVESKWKSPLEADCLLSPFLCRHSDLKEGLPSTLSLSLWRSAALLLPRDDSHSSMVLSFLISKGPILWKESDGSTRSLILCLVWPLKWELLNPDDISSFLSLLIQWMADLLNDVSALSKCARIGSINTERCDSRARILLVLASLLAWSSPSSHSLKCPPSSMSTGLASSLVYGLDRSLVLWGDLSSVQRKTIEEGGVNGMARRSLPSTPTKGSGGGGGSVKVDVNSLEVESMSLGVEHVLLLSSDGRLFSWGTNKYGQCGVGHSMTVITPTEVEGDWSSVLSLCAGQYHSTALMEEDEEEGERGERQYLLTWGWGLYGQLGHGEEEDRSGNKERPKRVKNIPCVARSVHCGRVHTALLSVEGEVWVVGGGAYGQLGTRDDRMKNFQWIKISLGEGVGRIRLFSTKFFHNIVVTEENRMFEWGKNPQELKMKMFLMRRLRNAKDAEKRGRPALPTCVPKDFLGVNEIMHEIGEKIVEVSTGLSHCAAITEKGELFTWGKNLDYQLGLGHKVERSDPTRVTEPEGVIWSGVHCGGNHSMGVSSDGRLWSWGRNDANQCAVVPLKAPSTARKFFFQAKEGSKKCVQLADDSTFVTVPTLVPTLTLHQPPNDTDRVGVMDALISLDSSSCLSSSRFLSSLPSLSSPSLATIHLMAGEMLQAIKCLANTQGHIETPSALLSLIWDMVSNHEDCHTRSLLSAAFAHLPTTPSTVSNRQVRALWPGVWDEEGTQKELGVDEKVGMIGVWNPARSTPNYVLIPSSSLTISTTTTSSTTPSLAAPTGGVSSTLARSRLFPTCLHVVPSSPSPSTSSTSSSLHSAIPANIPQHCSVCIEEWRELLADTFS</sequence>
<keyword evidence="5" id="KW-1185">Reference proteome</keyword>
<organism evidence="4 5">
    <name type="scientific">Pristionchus entomophagus</name>
    <dbReference type="NCBI Taxonomy" id="358040"/>
    <lineage>
        <taxon>Eukaryota</taxon>
        <taxon>Metazoa</taxon>
        <taxon>Ecdysozoa</taxon>
        <taxon>Nematoda</taxon>
        <taxon>Chromadorea</taxon>
        <taxon>Rhabditida</taxon>
        <taxon>Rhabditina</taxon>
        <taxon>Diplogasteromorpha</taxon>
        <taxon>Diplogasteroidea</taxon>
        <taxon>Neodiplogasteridae</taxon>
        <taxon>Pristionchus</taxon>
    </lineage>
</organism>
<evidence type="ECO:0000256" key="3">
    <source>
        <dbReference type="SAM" id="MobiDB-lite"/>
    </source>
</evidence>
<dbReference type="EMBL" id="BTSX01000004">
    <property type="protein sequence ID" value="GMS96091.1"/>
    <property type="molecule type" value="Genomic_DNA"/>
</dbReference>
<evidence type="ECO:0000256" key="1">
    <source>
        <dbReference type="ARBA" id="ARBA00022737"/>
    </source>
</evidence>
<dbReference type="PROSITE" id="PS50012">
    <property type="entry name" value="RCC1_3"/>
    <property type="match status" value="3"/>
</dbReference>
<evidence type="ECO:0000313" key="4">
    <source>
        <dbReference type="EMBL" id="GMS96091.1"/>
    </source>
</evidence>
<dbReference type="Gene3D" id="2.130.10.30">
    <property type="entry name" value="Regulator of chromosome condensation 1/beta-lactamase-inhibitor protein II"/>
    <property type="match status" value="2"/>
</dbReference>
<dbReference type="PANTHER" id="PTHR22870">
    <property type="entry name" value="REGULATOR OF CHROMOSOME CONDENSATION"/>
    <property type="match status" value="1"/>
</dbReference>
<feature type="repeat" description="RCC1" evidence="2">
    <location>
        <begin position="744"/>
        <end position="794"/>
    </location>
</feature>
<feature type="repeat" description="RCC1" evidence="2">
    <location>
        <begin position="805"/>
        <end position="859"/>
    </location>
</feature>
<feature type="non-terminal residue" evidence="4">
    <location>
        <position position="1"/>
    </location>
</feature>
<gene>
    <name evidence="4" type="ORF">PENTCL1PPCAC_18266</name>
</gene>
<feature type="region of interest" description="Disordered" evidence="3">
    <location>
        <begin position="697"/>
        <end position="717"/>
    </location>
</feature>
<dbReference type="InterPro" id="IPR000408">
    <property type="entry name" value="Reg_chr_condens"/>
</dbReference>
<dbReference type="InterPro" id="IPR051210">
    <property type="entry name" value="Ub_ligase/GEF_domain"/>
</dbReference>
<accession>A0AAV5TP35</accession>
<evidence type="ECO:0000256" key="2">
    <source>
        <dbReference type="PROSITE-ProRule" id="PRU00235"/>
    </source>
</evidence>
<name>A0AAV5TP35_9BILA</name>
<proteinExistence type="predicted"/>
<feature type="repeat" description="RCC1" evidence="2">
    <location>
        <begin position="989"/>
        <end position="1040"/>
    </location>
</feature>
<keyword evidence="1" id="KW-0677">Repeat</keyword>
<dbReference type="InterPro" id="IPR009091">
    <property type="entry name" value="RCC1/BLIP-II"/>
</dbReference>
<protein>
    <submittedName>
        <fullName evidence="4">Uncharacterized protein</fullName>
    </submittedName>
</protein>
<reference evidence="4" key="1">
    <citation type="submission" date="2023-10" db="EMBL/GenBank/DDBJ databases">
        <title>Genome assembly of Pristionchus species.</title>
        <authorList>
            <person name="Yoshida K."/>
            <person name="Sommer R.J."/>
        </authorList>
    </citation>
    <scope>NUCLEOTIDE SEQUENCE</scope>
    <source>
        <strain evidence="4">RS0144</strain>
    </source>
</reference>
<comment type="caution">
    <text evidence="4">The sequence shown here is derived from an EMBL/GenBank/DDBJ whole genome shotgun (WGS) entry which is preliminary data.</text>
</comment>